<comment type="caution">
    <text evidence="1">The sequence shown here is derived from an EMBL/GenBank/DDBJ whole genome shotgun (WGS) entry which is preliminary data.</text>
</comment>
<name>A0ABS2GQW6_9FIRM</name>
<accession>A0ABS2GQW6</accession>
<dbReference type="EMBL" id="JACSNR010000009">
    <property type="protein sequence ID" value="MBM6923893.1"/>
    <property type="molecule type" value="Genomic_DNA"/>
</dbReference>
<proteinExistence type="predicted"/>
<evidence type="ECO:0000313" key="1">
    <source>
        <dbReference type="EMBL" id="MBM6923893.1"/>
    </source>
</evidence>
<keyword evidence="2" id="KW-1185">Reference proteome</keyword>
<reference evidence="1 2" key="1">
    <citation type="journal article" date="2021" name="Sci. Rep.">
        <title>The distribution of antibiotic resistance genes in chicken gut microbiota commensals.</title>
        <authorList>
            <person name="Juricova H."/>
            <person name="Matiasovicova J."/>
            <person name="Kubasova T."/>
            <person name="Cejkova D."/>
            <person name="Rychlik I."/>
        </authorList>
    </citation>
    <scope>NUCLEOTIDE SEQUENCE [LARGE SCALE GENOMIC DNA]</scope>
    <source>
        <strain evidence="1 2">An564</strain>
    </source>
</reference>
<protein>
    <submittedName>
        <fullName evidence="1">Uncharacterized protein</fullName>
    </submittedName>
</protein>
<dbReference type="RefSeq" id="WP_191392681.1">
    <property type="nucleotide sequence ID" value="NZ_JACSNR010000009.1"/>
</dbReference>
<sequence>MPSTSKTKTLRLNQFVGSDKPKMDDFNYDNTQLETLVGGHLDDTEKHLTQAEREEWSRPSSELYFYDGNDASQRSFTLDFEPRFCTVYALEMPPSVNDMSTPSVSLCYHAAAGQDGKATVGIALSGKTLTVYNDPDLSMAQTRRKLNAQGISYVCQLFR</sequence>
<evidence type="ECO:0000313" key="2">
    <source>
        <dbReference type="Proteomes" id="UP000724149"/>
    </source>
</evidence>
<organism evidence="1 2">
    <name type="scientific">Hydrogenoanaerobacterium saccharovorans</name>
    <dbReference type="NCBI Taxonomy" id="474960"/>
    <lineage>
        <taxon>Bacteria</taxon>
        <taxon>Bacillati</taxon>
        <taxon>Bacillota</taxon>
        <taxon>Clostridia</taxon>
        <taxon>Eubacteriales</taxon>
        <taxon>Oscillospiraceae</taxon>
        <taxon>Hydrogenoanaerobacterium</taxon>
    </lineage>
</organism>
<gene>
    <name evidence="1" type="ORF">H9X81_09370</name>
</gene>
<dbReference type="Proteomes" id="UP000724149">
    <property type="component" value="Unassembled WGS sequence"/>
</dbReference>